<dbReference type="Proteomes" id="UP000054230">
    <property type="component" value="Unassembled WGS sequence"/>
</dbReference>
<sequence>MPFNYEKQIFYKVNFDEVGESILNEWGNVFESEIIFEQYINEWMNLLKEKEIFCTKKLKKLSKLERAVALSKEGQMFQTSYLIGKTTIYLHFRISKLLSQLRLEKFYGQDIETSIFNKADSVINWDKDIDISEYSSCSKEPILIIPMPGSNTQYELIDGNHRLKKYLLTNKRTIKGYVLNEKTIFDGNYIGGSMEKLFYLFLMEYDNFGYVSKKKKISIQEMRDLSYLYTNKYMF</sequence>
<protein>
    <recommendedName>
        <fullName evidence="3">ParB/Sulfiredoxin domain-containing protein</fullName>
    </recommendedName>
</protein>
<evidence type="ECO:0000313" key="1">
    <source>
        <dbReference type="EMBL" id="KSU05795.1"/>
    </source>
</evidence>
<evidence type="ECO:0008006" key="3">
    <source>
        <dbReference type="Google" id="ProtNLM"/>
    </source>
</evidence>
<accession>A0A0V8CWT5</accession>
<dbReference type="PATRIC" id="fig|1360.106.peg.1138"/>
<proteinExistence type="predicted"/>
<dbReference type="CDD" id="cd16387">
    <property type="entry name" value="ParB_N_Srx"/>
    <property type="match status" value="1"/>
</dbReference>
<dbReference type="EMBL" id="LKLP01000119">
    <property type="protein sequence ID" value="KSU05795.1"/>
    <property type="molecule type" value="Genomic_DNA"/>
</dbReference>
<comment type="caution">
    <text evidence="1">The sequence shown here is derived from an EMBL/GenBank/DDBJ whole genome shotgun (WGS) entry which is preliminary data.</text>
</comment>
<gene>
    <name evidence="1" type="ORF">LMG8520_2381</name>
</gene>
<dbReference type="RefSeq" id="WP_058210471.1">
    <property type="nucleotide sequence ID" value="NZ_LKLP01000119.1"/>
</dbReference>
<evidence type="ECO:0000313" key="2">
    <source>
        <dbReference type="Proteomes" id="UP000054230"/>
    </source>
</evidence>
<reference evidence="2" key="1">
    <citation type="submission" date="2015-10" db="EMBL/GenBank/DDBJ databases">
        <title>Draft Genome Sequences of 11 Lactococcus lactis subspecies cremoris strains.</title>
        <authorList>
            <person name="Wels M."/>
            <person name="Backus L."/>
            <person name="Boekhorst J."/>
            <person name="Dijkstra A."/>
            <person name="Beerthuizen M."/>
            <person name="Kelly W."/>
            <person name="Siezen R."/>
            <person name="Bachmann H."/>
            <person name="Van Hijum S."/>
        </authorList>
    </citation>
    <scope>NUCLEOTIDE SEQUENCE [LARGE SCALE GENOMIC DNA]</scope>
    <source>
        <strain evidence="2">LMG8520</strain>
    </source>
</reference>
<dbReference type="AlphaFoldDB" id="A0A0V8CWT5"/>
<name>A0A0V8CWT5_LACLL</name>
<organism evidence="1 2">
    <name type="scientific">Lactococcus lactis subsp. lactis</name>
    <name type="common">Streptococcus lactis</name>
    <dbReference type="NCBI Taxonomy" id="1360"/>
    <lineage>
        <taxon>Bacteria</taxon>
        <taxon>Bacillati</taxon>
        <taxon>Bacillota</taxon>
        <taxon>Bacilli</taxon>
        <taxon>Lactobacillales</taxon>
        <taxon>Streptococcaceae</taxon>
        <taxon>Lactococcus</taxon>
    </lineage>
</organism>